<organism evidence="2 3">
    <name type="scientific">Mucor circinelloides f. circinelloides (strain 1006PhL)</name>
    <name type="common">Mucormycosis agent</name>
    <name type="synonym">Calyptromyces circinelloides</name>
    <dbReference type="NCBI Taxonomy" id="1220926"/>
    <lineage>
        <taxon>Eukaryota</taxon>
        <taxon>Fungi</taxon>
        <taxon>Fungi incertae sedis</taxon>
        <taxon>Mucoromycota</taxon>
        <taxon>Mucoromycotina</taxon>
        <taxon>Mucoromycetes</taxon>
        <taxon>Mucorales</taxon>
        <taxon>Mucorineae</taxon>
        <taxon>Mucoraceae</taxon>
        <taxon>Mucor</taxon>
    </lineage>
</organism>
<dbReference type="InterPro" id="IPR021109">
    <property type="entry name" value="Peptidase_aspartic_dom_sf"/>
</dbReference>
<reference evidence="3" key="1">
    <citation type="submission" date="2013-05" db="EMBL/GenBank/DDBJ databases">
        <title>The Genome sequence of Mucor circinelloides f. circinelloides 1006PhL.</title>
        <authorList>
            <consortium name="The Broad Institute Genomics Platform"/>
            <person name="Cuomo C."/>
            <person name="Earl A."/>
            <person name="Findley K."/>
            <person name="Lee S.C."/>
            <person name="Walker B."/>
            <person name="Young S."/>
            <person name="Zeng Q."/>
            <person name="Gargeya S."/>
            <person name="Fitzgerald M."/>
            <person name="Haas B."/>
            <person name="Abouelleil A."/>
            <person name="Allen A.W."/>
            <person name="Alvarado L."/>
            <person name="Arachchi H.M."/>
            <person name="Berlin A.M."/>
            <person name="Chapman S.B."/>
            <person name="Gainer-Dewar J."/>
            <person name="Goldberg J."/>
            <person name="Griggs A."/>
            <person name="Gujja S."/>
            <person name="Hansen M."/>
            <person name="Howarth C."/>
            <person name="Imamovic A."/>
            <person name="Ireland A."/>
            <person name="Larimer J."/>
            <person name="McCowan C."/>
            <person name="Murphy C."/>
            <person name="Pearson M."/>
            <person name="Poon T.W."/>
            <person name="Priest M."/>
            <person name="Roberts A."/>
            <person name="Saif S."/>
            <person name="Shea T."/>
            <person name="Sisk P."/>
            <person name="Sykes S."/>
            <person name="Wortman J."/>
            <person name="Nusbaum C."/>
            <person name="Birren B."/>
        </authorList>
    </citation>
    <scope>NUCLEOTIDE SEQUENCE [LARGE SCALE GENOMIC DNA]</scope>
    <source>
        <strain evidence="3">1006PhL</strain>
    </source>
</reference>
<protein>
    <recommendedName>
        <fullName evidence="4">Aspartic peptidase DDI1-type domain-containing protein</fullName>
    </recommendedName>
</protein>
<dbReference type="STRING" id="1220926.S2J2A0"/>
<evidence type="ECO:0008006" key="4">
    <source>
        <dbReference type="Google" id="ProtNLM"/>
    </source>
</evidence>
<evidence type="ECO:0000313" key="3">
    <source>
        <dbReference type="Proteomes" id="UP000014254"/>
    </source>
</evidence>
<sequence length="265" mass="29320">MNETSQSMQVKQTNLPVLTQAFAPKLAHKTITPRVPLSEKTSYDIKELLHKKADIDIGNLLVAVPALKRELLIKAIGEKTSNSNSRLPLTSFEDDDLDSTAIYTDFVINDVKVKSMLDTGSAKTCMSSEVAAKLGLFIDAASTSVSTLGNGTKQSSLAVEVLPVCPANLTIGNYWMKRAKAELYLEERLIKVEYKGNKIQNNFNYTRRTQEIRSVKSHNIKYHLVQDNKATQQVAIESSEGDSNASAESEEDESDEDEDDIDSED</sequence>
<dbReference type="SUPFAM" id="SSF50630">
    <property type="entry name" value="Acid proteases"/>
    <property type="match status" value="1"/>
</dbReference>
<dbReference type="Proteomes" id="UP000014254">
    <property type="component" value="Unassembled WGS sequence"/>
</dbReference>
<dbReference type="OrthoDB" id="2285352at2759"/>
<dbReference type="VEuPathDB" id="FungiDB:HMPREF1544_10962"/>
<proteinExistence type="predicted"/>
<name>S2J2A0_MUCC1</name>
<feature type="compositionally biased region" description="Acidic residues" evidence="1">
    <location>
        <begin position="248"/>
        <end position="265"/>
    </location>
</feature>
<dbReference type="Pfam" id="PF13975">
    <property type="entry name" value="gag-asp_proteas"/>
    <property type="match status" value="1"/>
</dbReference>
<dbReference type="InParanoid" id="S2J2A0"/>
<evidence type="ECO:0000256" key="1">
    <source>
        <dbReference type="SAM" id="MobiDB-lite"/>
    </source>
</evidence>
<feature type="compositionally biased region" description="Low complexity" evidence="1">
    <location>
        <begin position="237"/>
        <end position="247"/>
    </location>
</feature>
<gene>
    <name evidence="2" type="ORF">HMPREF1544_10962</name>
</gene>
<accession>S2J2A0</accession>
<dbReference type="Gene3D" id="2.40.70.10">
    <property type="entry name" value="Acid Proteases"/>
    <property type="match status" value="1"/>
</dbReference>
<evidence type="ECO:0000313" key="2">
    <source>
        <dbReference type="EMBL" id="EPB82282.1"/>
    </source>
</evidence>
<dbReference type="EMBL" id="KE124121">
    <property type="protein sequence ID" value="EPB82282.1"/>
    <property type="molecule type" value="Genomic_DNA"/>
</dbReference>
<dbReference type="AlphaFoldDB" id="S2J2A0"/>
<feature type="region of interest" description="Disordered" evidence="1">
    <location>
        <begin position="231"/>
        <end position="265"/>
    </location>
</feature>
<keyword evidence="3" id="KW-1185">Reference proteome</keyword>